<dbReference type="Proteomes" id="UP000636709">
    <property type="component" value="Unassembled WGS sequence"/>
</dbReference>
<feature type="region of interest" description="Disordered" evidence="7">
    <location>
        <begin position="41"/>
        <end position="115"/>
    </location>
</feature>
<dbReference type="OrthoDB" id="206201at2759"/>
<keyword evidence="13" id="KW-1185">Reference proteome</keyword>
<dbReference type="PRINTS" id="PR00723">
    <property type="entry name" value="SUBTILISIN"/>
</dbReference>
<dbReference type="Gene3D" id="2.60.40.2310">
    <property type="match status" value="1"/>
</dbReference>
<evidence type="ECO:0000313" key="12">
    <source>
        <dbReference type="EMBL" id="KAF8723305.1"/>
    </source>
</evidence>
<dbReference type="FunFam" id="3.50.30.30:FF:000005">
    <property type="entry name" value="subtilisin-like protease SBT1.5"/>
    <property type="match status" value="1"/>
</dbReference>
<evidence type="ECO:0008006" key="14">
    <source>
        <dbReference type="Google" id="ProtNLM"/>
    </source>
</evidence>
<evidence type="ECO:0000259" key="10">
    <source>
        <dbReference type="Pfam" id="PF05922"/>
    </source>
</evidence>
<organism evidence="12 13">
    <name type="scientific">Digitaria exilis</name>
    <dbReference type="NCBI Taxonomy" id="1010633"/>
    <lineage>
        <taxon>Eukaryota</taxon>
        <taxon>Viridiplantae</taxon>
        <taxon>Streptophyta</taxon>
        <taxon>Embryophyta</taxon>
        <taxon>Tracheophyta</taxon>
        <taxon>Spermatophyta</taxon>
        <taxon>Magnoliopsida</taxon>
        <taxon>Liliopsida</taxon>
        <taxon>Poales</taxon>
        <taxon>Poaceae</taxon>
        <taxon>PACMAD clade</taxon>
        <taxon>Panicoideae</taxon>
        <taxon>Panicodae</taxon>
        <taxon>Paniceae</taxon>
        <taxon>Anthephorinae</taxon>
        <taxon>Digitaria</taxon>
    </lineage>
</organism>
<evidence type="ECO:0000256" key="7">
    <source>
        <dbReference type="SAM" id="MobiDB-lite"/>
    </source>
</evidence>
<dbReference type="InterPro" id="IPR000209">
    <property type="entry name" value="Peptidase_S8/S53_dom"/>
</dbReference>
<sequence length="1039" mass="110216">MPPNERVPATEDGCAVVAQRMSSDYLHWWARVPPRPRAEAIRWRRTAPRQLNREQRGGRSRDERRPPFLEAQMSGGEARRSGCFRVRADSARSSPDPATPAVRRRSASVPSHNHQGSRRRRCLIFQLLQISSNVREWRRRRWDTASARQHADEASTRRGWGFKQRRRADGEGESGSVEALGLGVLATRAPCANWIPYRDGMDAMSRMSGGCVRMQRDDILLGLGPPPLRRETDACACADAEFKSLLHASATLPNWFRTVGQLFSYAVHTVHASTAPSDPFHPTLLGLRYASAHPICLEERWVTTGTHKCSPGSRHYHLHHSHSQSPPTLPRIPLLLLLASLLLATANAIDGNTTTYIVFLDPAQMRAVHASPAHWHASHLESLSIDPARHLLYSYSAAAHGFAAALLPHHLPLLRGSPEVLQVVPDEVFHLHTTRTPEFLGLLTPASYQPAIGNLEAATHDVVIGVLDTGVWPESPSFAGGNLPPPPARWKGACEAGVDFPRSACGRKLVGARSFSRGLRAANGVLGKTTFRSARDRDGHGTHTASTAAGAAVANASLLGYATGTARGMAPGARVAAYKVCWPEGCLGSDILAGIDAAVADGVGVLSLSLGGGSAPYFRDTVAVGAFGAAAAGVFVSCSAGNSGPSAATVSNSAPWVATVGAGTLDRDFPAYVTLPTGARLAGVSLYAGPSSSSPRPAMLPLVYGGGRDNASKLCLSGTLDPAAVRGKIVLCDRGVNARVEKGAVVKAAGGAGMVLANTAASGEELVADSHLLPAVAVGRTVGDKVREYASRGGGGRPMAMLSFGGTVLGVRPSPVVAAFSSRGPNTVVPEILKPDMIGPGVNILAGWSGVVGPTGLAKDGRRTNFNIISGELAALLKAAHPNWSPAAIKSALMTTAYTVDNTNSSLRDAADGSLANAFAYGAGHVDPQKALSPGLVYDISTNDYVAFLCSLDYSLPHIQVMTKMSNISCPKKFRPGDLNYPSFSVVFKQKSKRILRFRREVTNVGPAASVYNVKMQGSPYRTGRPNRRPAVAVNRRSV</sequence>
<evidence type="ECO:0000256" key="3">
    <source>
        <dbReference type="ARBA" id="ARBA00022729"/>
    </source>
</evidence>
<dbReference type="SUPFAM" id="SSF52743">
    <property type="entry name" value="Subtilisin-like"/>
    <property type="match status" value="1"/>
</dbReference>
<feature type="domain" description="Subtilisin-like protease fibronectin type-III" evidence="11">
    <location>
        <begin position="978"/>
        <end position="1018"/>
    </location>
</feature>
<dbReference type="Pfam" id="PF02225">
    <property type="entry name" value="PA"/>
    <property type="match status" value="1"/>
</dbReference>
<feature type="domain" description="Inhibitor I9" evidence="10">
    <location>
        <begin position="355"/>
        <end position="432"/>
    </location>
</feature>
<dbReference type="PROSITE" id="PS51892">
    <property type="entry name" value="SUBTILASE"/>
    <property type="match status" value="1"/>
</dbReference>
<comment type="caution">
    <text evidence="12">The sequence shown here is derived from an EMBL/GenBank/DDBJ whole genome shotgun (WGS) entry which is preliminary data.</text>
</comment>
<protein>
    <recommendedName>
        <fullName evidence="14">Subtilisin-like protease</fullName>
    </recommendedName>
</protein>
<evidence type="ECO:0000313" key="13">
    <source>
        <dbReference type="Proteomes" id="UP000636709"/>
    </source>
</evidence>
<dbReference type="Gene3D" id="3.30.70.80">
    <property type="entry name" value="Peptidase S8 propeptide/proteinase inhibitor I9"/>
    <property type="match status" value="1"/>
</dbReference>
<evidence type="ECO:0000259" key="11">
    <source>
        <dbReference type="Pfam" id="PF17766"/>
    </source>
</evidence>
<evidence type="ECO:0000256" key="6">
    <source>
        <dbReference type="PROSITE-ProRule" id="PRU01240"/>
    </source>
</evidence>
<evidence type="ECO:0000259" key="9">
    <source>
        <dbReference type="Pfam" id="PF02225"/>
    </source>
</evidence>
<dbReference type="GO" id="GO:0004252">
    <property type="term" value="F:serine-type endopeptidase activity"/>
    <property type="evidence" value="ECO:0007669"/>
    <property type="project" value="InterPro"/>
</dbReference>
<keyword evidence="5" id="KW-0720">Serine protease</keyword>
<dbReference type="GO" id="GO:0006508">
    <property type="term" value="P:proteolysis"/>
    <property type="evidence" value="ECO:0007669"/>
    <property type="project" value="UniProtKB-KW"/>
</dbReference>
<dbReference type="InterPro" id="IPR003137">
    <property type="entry name" value="PA_domain"/>
</dbReference>
<keyword evidence="2" id="KW-0645">Protease</keyword>
<feature type="domain" description="PA" evidence="9">
    <location>
        <begin position="700"/>
        <end position="785"/>
    </location>
</feature>
<dbReference type="CDD" id="cd04852">
    <property type="entry name" value="Peptidases_S8_3"/>
    <property type="match status" value="1"/>
</dbReference>
<evidence type="ECO:0000256" key="5">
    <source>
        <dbReference type="ARBA" id="ARBA00022825"/>
    </source>
</evidence>
<gene>
    <name evidence="12" type="ORF">HU200_021826</name>
</gene>
<feature type="region of interest" description="Disordered" evidence="7">
    <location>
        <begin position="1019"/>
        <end position="1039"/>
    </location>
</feature>
<dbReference type="InterPro" id="IPR041469">
    <property type="entry name" value="Subtilisin-like_FN3"/>
</dbReference>
<evidence type="ECO:0000256" key="4">
    <source>
        <dbReference type="ARBA" id="ARBA00022801"/>
    </source>
</evidence>
<dbReference type="InterPro" id="IPR015500">
    <property type="entry name" value="Peptidase_S8_subtilisin-rel"/>
</dbReference>
<feature type="region of interest" description="Disordered" evidence="7">
    <location>
        <begin position="144"/>
        <end position="175"/>
    </location>
</feature>
<accession>A0A835EYX5</accession>
<dbReference type="FunFam" id="3.40.50.200:FF:000006">
    <property type="entry name" value="Subtilisin-like protease SBT1.5"/>
    <property type="match status" value="1"/>
</dbReference>
<keyword evidence="4" id="KW-0378">Hydrolase</keyword>
<feature type="domain" description="Peptidase S8/S53" evidence="8">
    <location>
        <begin position="460"/>
        <end position="922"/>
    </location>
</feature>
<dbReference type="InterPro" id="IPR037045">
    <property type="entry name" value="S8pro/Inhibitor_I9_sf"/>
</dbReference>
<dbReference type="Gene3D" id="3.40.50.200">
    <property type="entry name" value="Peptidase S8/S53 domain"/>
    <property type="match status" value="1"/>
</dbReference>
<dbReference type="AlphaFoldDB" id="A0A835EYX5"/>
<dbReference type="InterPro" id="IPR034197">
    <property type="entry name" value="Peptidases_S8_3"/>
</dbReference>
<dbReference type="Pfam" id="PF05922">
    <property type="entry name" value="Inhibitor_I9"/>
    <property type="match status" value="1"/>
</dbReference>
<evidence type="ECO:0000256" key="1">
    <source>
        <dbReference type="ARBA" id="ARBA00011073"/>
    </source>
</evidence>
<keyword evidence="3" id="KW-0732">Signal</keyword>
<proteinExistence type="inferred from homology"/>
<dbReference type="InterPro" id="IPR010259">
    <property type="entry name" value="S8pro/Inhibitor_I9"/>
</dbReference>
<dbReference type="InterPro" id="IPR036852">
    <property type="entry name" value="Peptidase_S8/S53_dom_sf"/>
</dbReference>
<dbReference type="PANTHER" id="PTHR10795">
    <property type="entry name" value="PROPROTEIN CONVERTASE SUBTILISIN/KEXIN"/>
    <property type="match status" value="1"/>
</dbReference>
<dbReference type="Gene3D" id="3.50.30.30">
    <property type="match status" value="1"/>
</dbReference>
<comment type="caution">
    <text evidence="6">Lacks conserved residue(s) required for the propagation of feature annotation.</text>
</comment>
<dbReference type="EMBL" id="JACEFO010001668">
    <property type="protein sequence ID" value="KAF8723305.1"/>
    <property type="molecule type" value="Genomic_DNA"/>
</dbReference>
<dbReference type="Pfam" id="PF17766">
    <property type="entry name" value="fn3_6"/>
    <property type="match status" value="1"/>
</dbReference>
<evidence type="ECO:0000259" key="8">
    <source>
        <dbReference type="Pfam" id="PF00082"/>
    </source>
</evidence>
<dbReference type="InterPro" id="IPR045051">
    <property type="entry name" value="SBT"/>
</dbReference>
<evidence type="ECO:0000256" key="2">
    <source>
        <dbReference type="ARBA" id="ARBA00022670"/>
    </source>
</evidence>
<dbReference type="CDD" id="cd02120">
    <property type="entry name" value="PA_subtilisin_like"/>
    <property type="match status" value="1"/>
</dbReference>
<reference evidence="12" key="1">
    <citation type="submission" date="2020-07" db="EMBL/GenBank/DDBJ databases">
        <title>Genome sequence and genetic diversity analysis of an under-domesticated orphan crop, white fonio (Digitaria exilis).</title>
        <authorList>
            <person name="Bennetzen J.L."/>
            <person name="Chen S."/>
            <person name="Ma X."/>
            <person name="Wang X."/>
            <person name="Yssel A.E.J."/>
            <person name="Chaluvadi S.R."/>
            <person name="Johnson M."/>
            <person name="Gangashetty P."/>
            <person name="Hamidou F."/>
            <person name="Sanogo M.D."/>
            <person name="Zwaenepoel A."/>
            <person name="Wallace J."/>
            <person name="Van De Peer Y."/>
            <person name="Van Deynze A."/>
        </authorList>
    </citation>
    <scope>NUCLEOTIDE SEQUENCE</scope>
    <source>
        <tissue evidence="12">Leaves</tissue>
    </source>
</reference>
<feature type="compositionally biased region" description="Basic and acidic residues" evidence="7">
    <location>
        <begin position="51"/>
        <end position="67"/>
    </location>
</feature>
<comment type="similarity">
    <text evidence="1 6">Belongs to the peptidase S8 family.</text>
</comment>
<name>A0A835EYX5_9POAL</name>
<dbReference type="Pfam" id="PF00082">
    <property type="entry name" value="Peptidase_S8"/>
    <property type="match status" value="1"/>
</dbReference>